<comment type="caution">
    <text evidence="1">The sequence shown here is derived from an EMBL/GenBank/DDBJ whole genome shotgun (WGS) entry which is preliminary data.</text>
</comment>
<sequence length="68" mass="8144">KILQEAKDNITLYQQTILNKEELIIKLKEFEYQLPLGISVRIVLEEILERESLQKLNRLLKEINNHLE</sequence>
<dbReference type="OrthoDB" id="10679181at2759"/>
<gene>
    <name evidence="1" type="ORF">RFULGI_LOCUS14827</name>
</gene>
<evidence type="ECO:0000313" key="1">
    <source>
        <dbReference type="EMBL" id="CAG8767798.1"/>
    </source>
</evidence>
<dbReference type="AlphaFoldDB" id="A0A9N9JB82"/>
<dbReference type="EMBL" id="CAJVPZ010044594">
    <property type="protein sequence ID" value="CAG8767798.1"/>
    <property type="molecule type" value="Genomic_DNA"/>
</dbReference>
<evidence type="ECO:0000313" key="2">
    <source>
        <dbReference type="Proteomes" id="UP000789396"/>
    </source>
</evidence>
<reference evidence="1" key="1">
    <citation type="submission" date="2021-06" db="EMBL/GenBank/DDBJ databases">
        <authorList>
            <person name="Kallberg Y."/>
            <person name="Tangrot J."/>
            <person name="Rosling A."/>
        </authorList>
    </citation>
    <scope>NUCLEOTIDE SEQUENCE</scope>
    <source>
        <strain evidence="1">IN212</strain>
    </source>
</reference>
<protein>
    <submittedName>
        <fullName evidence="1">414_t:CDS:1</fullName>
    </submittedName>
</protein>
<feature type="non-terminal residue" evidence="1">
    <location>
        <position position="68"/>
    </location>
</feature>
<accession>A0A9N9JB82</accession>
<dbReference type="Proteomes" id="UP000789396">
    <property type="component" value="Unassembled WGS sequence"/>
</dbReference>
<feature type="non-terminal residue" evidence="1">
    <location>
        <position position="1"/>
    </location>
</feature>
<name>A0A9N9JB82_9GLOM</name>
<proteinExistence type="predicted"/>
<keyword evidence="2" id="KW-1185">Reference proteome</keyword>
<organism evidence="1 2">
    <name type="scientific">Racocetra fulgida</name>
    <dbReference type="NCBI Taxonomy" id="60492"/>
    <lineage>
        <taxon>Eukaryota</taxon>
        <taxon>Fungi</taxon>
        <taxon>Fungi incertae sedis</taxon>
        <taxon>Mucoromycota</taxon>
        <taxon>Glomeromycotina</taxon>
        <taxon>Glomeromycetes</taxon>
        <taxon>Diversisporales</taxon>
        <taxon>Gigasporaceae</taxon>
        <taxon>Racocetra</taxon>
    </lineage>
</organism>